<gene>
    <name evidence="3" type="ORF">Ptr86124_011254</name>
    <name evidence="2" type="ORF">PtrM4_053740</name>
</gene>
<feature type="compositionally biased region" description="Polar residues" evidence="1">
    <location>
        <begin position="34"/>
        <end position="48"/>
    </location>
</feature>
<feature type="region of interest" description="Disordered" evidence="1">
    <location>
        <begin position="34"/>
        <end position="62"/>
    </location>
</feature>
<dbReference type="EMBL" id="NQIK02000010">
    <property type="protein sequence ID" value="KAF7565940.1"/>
    <property type="molecule type" value="Genomic_DNA"/>
</dbReference>
<evidence type="ECO:0000313" key="2">
    <source>
        <dbReference type="EMBL" id="KAF7565940.1"/>
    </source>
</evidence>
<evidence type="ECO:0000313" key="4">
    <source>
        <dbReference type="Proteomes" id="UP000245464"/>
    </source>
</evidence>
<dbReference type="Proteomes" id="UP000249757">
    <property type="component" value="Unassembled WGS sequence"/>
</dbReference>
<reference evidence="3" key="2">
    <citation type="submission" date="2021-05" db="EMBL/GenBank/DDBJ databases">
        <authorList>
            <person name="Moolhuijzen P.M."/>
            <person name="Moffat C.S."/>
        </authorList>
    </citation>
    <scope>NUCLEOTIDE SEQUENCE</scope>
    <source>
        <strain evidence="3">86-124</strain>
    </source>
</reference>
<reference evidence="2" key="1">
    <citation type="journal article" date="2018" name="BMC Genomics">
        <title>Comparative genomics of the wheat fungal pathogen Pyrenophora tritici-repentis reveals chromosomal variations and genome plasticity.</title>
        <authorList>
            <person name="Moolhuijzen P."/>
            <person name="See P.T."/>
            <person name="Hane J.K."/>
            <person name="Shi G."/>
            <person name="Liu Z."/>
            <person name="Oliver R.P."/>
            <person name="Moffat C.S."/>
        </authorList>
    </citation>
    <scope>NUCLEOTIDE SEQUENCE [LARGE SCALE GENOMIC DNA]</scope>
    <source>
        <strain evidence="2">M4</strain>
    </source>
</reference>
<evidence type="ECO:0000313" key="3">
    <source>
        <dbReference type="EMBL" id="KAI1509668.1"/>
    </source>
</evidence>
<evidence type="ECO:0000313" key="5">
    <source>
        <dbReference type="Proteomes" id="UP000249757"/>
    </source>
</evidence>
<dbReference type="Proteomes" id="UP000245464">
    <property type="component" value="Chromosome 10"/>
</dbReference>
<comment type="caution">
    <text evidence="2">The sequence shown here is derived from an EMBL/GenBank/DDBJ whole genome shotgun (WGS) entry which is preliminary data.</text>
</comment>
<protein>
    <submittedName>
        <fullName evidence="2">Uncharacterized protein</fullName>
    </submittedName>
</protein>
<organism evidence="2 4">
    <name type="scientific">Pyrenophora tritici-repentis</name>
    <dbReference type="NCBI Taxonomy" id="45151"/>
    <lineage>
        <taxon>Eukaryota</taxon>
        <taxon>Fungi</taxon>
        <taxon>Dikarya</taxon>
        <taxon>Ascomycota</taxon>
        <taxon>Pezizomycotina</taxon>
        <taxon>Dothideomycetes</taxon>
        <taxon>Pleosporomycetidae</taxon>
        <taxon>Pleosporales</taxon>
        <taxon>Pleosporineae</taxon>
        <taxon>Pleosporaceae</taxon>
        <taxon>Pyrenophora</taxon>
    </lineage>
</organism>
<dbReference type="AlphaFoldDB" id="A0A2W1D5R9"/>
<reference evidence="3" key="3">
    <citation type="journal article" date="2022" name="bioRxiv">
        <title>A global pangenome for the wheat fungal pathogen Pyrenophora tritici-repentis and prediction of effector protein structural homology.</title>
        <authorList>
            <person name="Moolhuijzen P."/>
            <person name="See P.T."/>
            <person name="Shi G."/>
            <person name="Powell H.R."/>
            <person name="Cockram J."/>
            <person name="Jorgensen L.N."/>
            <person name="Benslimane H."/>
            <person name="Strelkov S.E."/>
            <person name="Turner J."/>
            <person name="Liu Z."/>
            <person name="Moffat C.S."/>
        </authorList>
    </citation>
    <scope>NUCLEOTIDE SEQUENCE</scope>
    <source>
        <strain evidence="3">86-124</strain>
    </source>
</reference>
<sequence>MGGGGVQRQRFINESDHDNRVKKCIDNRAHTLVGSQQQGQVANANRLASSAMPEAEDAPAMSAPRPMVTTMTTFTNITTIRACGLGVTPESRLAMTMAASSTFTLNRPLAPHVQLALAGDDNRSRLPSYLSIPSIPNLTPSLGALEACPLHATANAGENGQMVFPFMARLSPAPSQVHTASSRQG</sequence>
<keyword evidence="5" id="KW-1185">Reference proteome</keyword>
<evidence type="ECO:0000256" key="1">
    <source>
        <dbReference type="SAM" id="MobiDB-lite"/>
    </source>
</evidence>
<proteinExistence type="predicted"/>
<accession>A0A2W1D5R9</accession>
<reference evidence="5" key="4">
    <citation type="journal article" date="2022" name="Microb. Genom.">
        <title>A global pangenome for the wheat fungal pathogen Pyrenophora tritici-repentis and prediction of effector protein structural homology.</title>
        <authorList>
            <person name="Moolhuijzen P.M."/>
            <person name="See P.T."/>
            <person name="Shi G."/>
            <person name="Powell H.R."/>
            <person name="Cockram J."/>
            <person name="Jorgensen L.N."/>
            <person name="Benslimane H."/>
            <person name="Strelkov S.E."/>
            <person name="Turner J."/>
            <person name="Liu Z."/>
            <person name="Moffat C.S."/>
        </authorList>
    </citation>
    <scope>NUCLEOTIDE SEQUENCE [LARGE SCALE GENOMIC DNA]</scope>
</reference>
<dbReference type="EMBL" id="NRDI02000019">
    <property type="protein sequence ID" value="KAI1509668.1"/>
    <property type="molecule type" value="Genomic_DNA"/>
</dbReference>
<name>A0A2W1D5R9_9PLEO</name>